<dbReference type="EMBL" id="JAZGQO010000011">
    <property type="protein sequence ID" value="KAK6173816.1"/>
    <property type="molecule type" value="Genomic_DNA"/>
</dbReference>
<reference evidence="2 3" key="1">
    <citation type="submission" date="2024-01" db="EMBL/GenBank/DDBJ databases">
        <title>The genome of the rayed Mediterranean limpet Patella caerulea (Linnaeus, 1758).</title>
        <authorList>
            <person name="Anh-Thu Weber A."/>
            <person name="Halstead-Nussloch G."/>
        </authorList>
    </citation>
    <scope>NUCLEOTIDE SEQUENCE [LARGE SCALE GENOMIC DNA]</scope>
    <source>
        <strain evidence="2">AATW-2023a</strain>
        <tissue evidence="2">Whole specimen</tissue>
    </source>
</reference>
<feature type="transmembrane region" description="Helical" evidence="1">
    <location>
        <begin position="172"/>
        <end position="196"/>
    </location>
</feature>
<dbReference type="AlphaFoldDB" id="A0AAN8PL33"/>
<sequence length="251" mass="28477">METQQCDVDLPPTYQQVLQNDVCDPLKNDDEARDPLCVDLNSEDDVPAPPTYQEVIQTSKEPPPSYDSLFGRIKQAKEESNGRVDFVRKVVDIFTIRRCITVILAVMILIPISMVVIGAQHLSDCPVQRFIPMYLIIGGSFALFRIITRFCLPRVKKDSSEVEEEEASCGKVCLSLHLIDFFLMAWFIAGNVWVYKLHGEFNSIDPSSSKYCHPTVYYFTFWLLISVYIFMALLFICICGAFCVASFTLGP</sequence>
<comment type="caution">
    <text evidence="2">The sequence shown here is derived from an EMBL/GenBank/DDBJ whole genome shotgun (WGS) entry which is preliminary data.</text>
</comment>
<evidence type="ECO:0000256" key="1">
    <source>
        <dbReference type="SAM" id="Phobius"/>
    </source>
</evidence>
<keyword evidence="1" id="KW-0472">Membrane</keyword>
<proteinExistence type="predicted"/>
<protein>
    <submittedName>
        <fullName evidence="2">Uncharacterized protein</fullName>
    </submittedName>
</protein>
<evidence type="ECO:0000313" key="3">
    <source>
        <dbReference type="Proteomes" id="UP001347796"/>
    </source>
</evidence>
<dbReference type="PANTHER" id="PTHR33444">
    <property type="entry name" value="SI:DKEY-19B23.12-RELATED"/>
    <property type="match status" value="1"/>
</dbReference>
<dbReference type="InterPro" id="IPR040350">
    <property type="entry name" value="TMEM272"/>
</dbReference>
<accession>A0AAN8PL33</accession>
<keyword evidence="1" id="KW-1133">Transmembrane helix</keyword>
<gene>
    <name evidence="2" type="ORF">SNE40_017209</name>
</gene>
<feature type="transmembrane region" description="Helical" evidence="1">
    <location>
        <begin position="99"/>
        <end position="119"/>
    </location>
</feature>
<dbReference type="PANTHER" id="PTHR33444:SF2">
    <property type="entry name" value="MARVEL DOMAIN-CONTAINING PROTEIN"/>
    <property type="match status" value="1"/>
</dbReference>
<feature type="transmembrane region" description="Helical" evidence="1">
    <location>
        <begin position="216"/>
        <end position="249"/>
    </location>
</feature>
<organism evidence="2 3">
    <name type="scientific">Patella caerulea</name>
    <name type="common">Rayed Mediterranean limpet</name>
    <dbReference type="NCBI Taxonomy" id="87958"/>
    <lineage>
        <taxon>Eukaryota</taxon>
        <taxon>Metazoa</taxon>
        <taxon>Spiralia</taxon>
        <taxon>Lophotrochozoa</taxon>
        <taxon>Mollusca</taxon>
        <taxon>Gastropoda</taxon>
        <taxon>Patellogastropoda</taxon>
        <taxon>Patelloidea</taxon>
        <taxon>Patellidae</taxon>
        <taxon>Patella</taxon>
    </lineage>
</organism>
<name>A0AAN8PL33_PATCE</name>
<feature type="transmembrane region" description="Helical" evidence="1">
    <location>
        <begin position="131"/>
        <end position="152"/>
    </location>
</feature>
<dbReference type="Proteomes" id="UP001347796">
    <property type="component" value="Unassembled WGS sequence"/>
</dbReference>
<evidence type="ECO:0000313" key="2">
    <source>
        <dbReference type="EMBL" id="KAK6173816.1"/>
    </source>
</evidence>
<keyword evidence="3" id="KW-1185">Reference proteome</keyword>
<keyword evidence="1" id="KW-0812">Transmembrane</keyword>